<dbReference type="Gene3D" id="3.20.110.10">
    <property type="entry name" value="Glycoside hydrolase 38, N terminal domain"/>
    <property type="match status" value="1"/>
</dbReference>
<dbReference type="InterPro" id="IPR028995">
    <property type="entry name" value="Glyco_hydro_57/38_cen_sf"/>
</dbReference>
<protein>
    <submittedName>
        <fullName evidence="6">Alpha-mannosidase</fullName>
    </submittedName>
</protein>
<dbReference type="InterPro" id="IPR011013">
    <property type="entry name" value="Gal_mutarotase_sf_dom"/>
</dbReference>
<dbReference type="Pfam" id="PF09261">
    <property type="entry name" value="Alpha-mann_mid"/>
    <property type="match status" value="1"/>
</dbReference>
<dbReference type="SUPFAM" id="SSF74650">
    <property type="entry name" value="Galactose mutarotase-like"/>
    <property type="match status" value="1"/>
</dbReference>
<evidence type="ECO:0000256" key="1">
    <source>
        <dbReference type="ARBA" id="ARBA00009792"/>
    </source>
</evidence>
<comment type="caution">
    <text evidence="6">The sequence shown here is derived from an EMBL/GenBank/DDBJ whole genome shotgun (WGS) entry which is preliminary data.</text>
</comment>
<dbReference type="Pfam" id="PF01074">
    <property type="entry name" value="Glyco_hydro_38N"/>
    <property type="match status" value="1"/>
</dbReference>
<accession>A0ABT7BC20</accession>
<keyword evidence="4" id="KW-0326">Glycosidase</keyword>
<dbReference type="SMART" id="SM00872">
    <property type="entry name" value="Alpha-mann_mid"/>
    <property type="match status" value="1"/>
</dbReference>
<dbReference type="InterPro" id="IPR015341">
    <property type="entry name" value="Glyco_hydro_38_cen"/>
</dbReference>
<dbReference type="Pfam" id="PF07748">
    <property type="entry name" value="Glyco_hydro_38C"/>
    <property type="match status" value="1"/>
</dbReference>
<feature type="domain" description="Glycoside hydrolase family 38 central" evidence="5">
    <location>
        <begin position="487"/>
        <end position="565"/>
    </location>
</feature>
<dbReference type="InterPro" id="IPR011330">
    <property type="entry name" value="Glyco_hydro/deAcase_b/a-brl"/>
</dbReference>
<evidence type="ECO:0000256" key="2">
    <source>
        <dbReference type="ARBA" id="ARBA00022723"/>
    </source>
</evidence>
<dbReference type="SUPFAM" id="SSF88713">
    <property type="entry name" value="Glycoside hydrolase/deacetylase"/>
    <property type="match status" value="1"/>
</dbReference>
<proteinExistence type="inferred from homology"/>
<dbReference type="SUPFAM" id="SSF88688">
    <property type="entry name" value="Families 57/38 glycoside transferase middle domain"/>
    <property type="match status" value="1"/>
</dbReference>
<dbReference type="CDD" id="cd10789">
    <property type="entry name" value="GH38N_AMII_ER_cytosolic"/>
    <property type="match status" value="1"/>
</dbReference>
<comment type="similarity">
    <text evidence="1">Belongs to the glycosyl hydrolase 38 family.</text>
</comment>
<dbReference type="InterPro" id="IPR041147">
    <property type="entry name" value="GH38_C"/>
</dbReference>
<dbReference type="InterPro" id="IPR037094">
    <property type="entry name" value="Glyco_hydro_38_cen_sf"/>
</dbReference>
<evidence type="ECO:0000259" key="5">
    <source>
        <dbReference type="SMART" id="SM00872"/>
    </source>
</evidence>
<organism evidence="6 7">
    <name type="scientific">Roseofilum capinflatum BLCC-M114</name>
    <dbReference type="NCBI Taxonomy" id="3022440"/>
    <lineage>
        <taxon>Bacteria</taxon>
        <taxon>Bacillati</taxon>
        <taxon>Cyanobacteriota</taxon>
        <taxon>Cyanophyceae</taxon>
        <taxon>Desertifilales</taxon>
        <taxon>Desertifilaceae</taxon>
        <taxon>Roseofilum</taxon>
        <taxon>Roseofilum capinflatum</taxon>
    </lineage>
</organism>
<evidence type="ECO:0000256" key="4">
    <source>
        <dbReference type="ARBA" id="ARBA00023295"/>
    </source>
</evidence>
<reference evidence="6 7" key="1">
    <citation type="submission" date="2023-01" db="EMBL/GenBank/DDBJ databases">
        <title>Novel diversity within Roseofilum (Cyanobacteria; Desertifilaceae) from marine benthic mats with descriptions of four novel species.</title>
        <authorList>
            <person name="Wang Y."/>
            <person name="Berthold D.E."/>
            <person name="Hu J."/>
            <person name="Lefler F.W."/>
            <person name="Laughinghouse H.D. IV."/>
        </authorList>
    </citation>
    <scope>NUCLEOTIDE SEQUENCE [LARGE SCALE GENOMIC DNA]</scope>
    <source>
        <strain evidence="6 7">BLCC-M114</strain>
    </source>
</reference>
<dbReference type="InterPro" id="IPR000602">
    <property type="entry name" value="Glyco_hydro_38_N"/>
</dbReference>
<dbReference type="PANTHER" id="PTHR46017">
    <property type="entry name" value="ALPHA-MANNOSIDASE 2C1"/>
    <property type="match status" value="1"/>
</dbReference>
<name>A0ABT7BC20_9CYAN</name>
<dbReference type="EMBL" id="JAQOSO010000096">
    <property type="protein sequence ID" value="MDJ1176061.1"/>
    <property type="molecule type" value="Genomic_DNA"/>
</dbReference>
<gene>
    <name evidence="6" type="ORF">PMG25_18410</name>
</gene>
<dbReference type="Gene3D" id="2.60.40.2220">
    <property type="match status" value="1"/>
</dbReference>
<evidence type="ECO:0000313" key="7">
    <source>
        <dbReference type="Proteomes" id="UP001235849"/>
    </source>
</evidence>
<dbReference type="Gene3D" id="2.70.98.30">
    <property type="entry name" value="Golgi alpha-mannosidase II, domain 4"/>
    <property type="match status" value="1"/>
</dbReference>
<sequence>MDFALFQQTLDRLRSLTCLDLQSQWLCCAEDLPVERGINPDVWSSWSPVQINAKGHVAWEKGQVFWFGQRFTVPPRLQGYPLEGLCLRWSLMWWAEVAQVFVNGNCVQEGDLFDCATRILLSPEVTPGIEFNLAVRLVSPGHDPGAMVRSLALVEGQIGHDPGFIADELECLRLCGANDPVFLQGLMGAIAQFDGSQVSDRLEFNRQLEILGDRLLSLNLPPTPQIFLLSHAHLDLAWLWPVSETWEAAERTFTSVLQLQEEFPQLTFGHSTPALYAWLEEHQPHLFAAIQNRVREGRWEIIAGLWVEPEFNLVSGESIIRQVLYGQRYVRDRLGVLNRVAWLPDSFGFCWQLPQIFKLGKIDYFVTQKLRWNDTTEFPHEVFWWQGLDGTQILSLMSAPIGEGIDLVKLTGYAMEAKERTGKAQVLGLPGVGDHGGGPSRDMLEVGERSQHSRFFPRLQFTTAHAYLDRLAQEKNYPVWDDELYLQFHRGCYTTHADQKYYNRRCERLLYQAELWSSCASLLAGYEYPQAQLEQAWKAVLFNQFHDILPGSSIPEVFRDANQSWRKVIETTEKIVQQAWQAIASQIVLPEPPQFPAQPMLIFNSLNWSRSEVVSVALPDGFLSAQVWDADGRELTSQVEGNSIYFWVSDVPSVGYQLVWLVPSSEPVDSVEFPPQFILENDGLRVEIDPQTGDILELRDRPNHRSVLRGLGNQLQGFGDRGQYWDAWNIDPEYEKHCLPPTELESITWIAYGELLKTIQVVRRLRDSILTQNYTLLAHQNQLRITSHVDWQDRHTLLKVSFPFQLHADFITYEIPCGAIRRSTRFQTQEEQAKWEVPALNWADLTDEKQEYGVSLLTDYKSGYDPHPNQLRLSLLRGSTWPDPEADFGDHEFQYALYPHAGSWEAAGTVKRGYELNSPLSVYPGPVSKGSQTGDLGVKSSFLEFSAEGFILTAFKRAEDNPHNWIIRGYECQGKREILTRKNNLGLDEGNWVNLLEEEELKPPLEINPWEILTLKLWNPAPEEGDRPSEASEKLI</sequence>
<dbReference type="InterPro" id="IPR027291">
    <property type="entry name" value="Glyco_hydro_38_N_sf"/>
</dbReference>
<dbReference type="PANTHER" id="PTHR46017:SF1">
    <property type="entry name" value="ALPHA-MANNOSIDASE 2C1"/>
    <property type="match status" value="1"/>
</dbReference>
<dbReference type="Gene3D" id="1.20.1270.50">
    <property type="entry name" value="Glycoside hydrolase family 38, central domain"/>
    <property type="match status" value="1"/>
</dbReference>
<dbReference type="Pfam" id="PF17677">
    <property type="entry name" value="Glyco_hydro38C2"/>
    <property type="match status" value="1"/>
</dbReference>
<dbReference type="Proteomes" id="UP001235849">
    <property type="component" value="Unassembled WGS sequence"/>
</dbReference>
<dbReference type="RefSeq" id="WP_283768351.1">
    <property type="nucleotide sequence ID" value="NZ_JAQOSO010000096.1"/>
</dbReference>
<keyword evidence="7" id="KW-1185">Reference proteome</keyword>
<keyword evidence="3" id="KW-0378">Hydrolase</keyword>
<evidence type="ECO:0000313" key="6">
    <source>
        <dbReference type="EMBL" id="MDJ1176061.1"/>
    </source>
</evidence>
<evidence type="ECO:0000256" key="3">
    <source>
        <dbReference type="ARBA" id="ARBA00022801"/>
    </source>
</evidence>
<keyword evidence="2" id="KW-0479">Metal-binding</keyword>
<dbReference type="InterPro" id="IPR011682">
    <property type="entry name" value="Glyco_hydro_38_C"/>
</dbReference>